<evidence type="ECO:0000313" key="2">
    <source>
        <dbReference type="Ensembl" id="ENSCCRP00015011808.1"/>
    </source>
</evidence>
<accession>A0A8C1SV85</accession>
<feature type="transmembrane region" description="Helical" evidence="1">
    <location>
        <begin position="58"/>
        <end position="77"/>
    </location>
</feature>
<dbReference type="AlphaFoldDB" id="A0A8C1SV85"/>
<keyword evidence="1" id="KW-0812">Transmembrane</keyword>
<protein>
    <submittedName>
        <fullName evidence="2">Uncharacterized protein</fullName>
    </submittedName>
</protein>
<evidence type="ECO:0000256" key="1">
    <source>
        <dbReference type="SAM" id="Phobius"/>
    </source>
</evidence>
<reference evidence="2" key="1">
    <citation type="submission" date="2025-08" db="UniProtKB">
        <authorList>
            <consortium name="Ensembl"/>
        </authorList>
    </citation>
    <scope>IDENTIFICATION</scope>
</reference>
<keyword evidence="1" id="KW-1133">Transmembrane helix</keyword>
<keyword evidence="1" id="KW-0472">Membrane</keyword>
<evidence type="ECO:0000313" key="3">
    <source>
        <dbReference type="Proteomes" id="UP000694700"/>
    </source>
</evidence>
<name>A0A8C1SV85_CYPCA</name>
<dbReference type="Ensembl" id="ENSCCRT00015012233.1">
    <property type="protein sequence ID" value="ENSCCRP00015011808.1"/>
    <property type="gene ID" value="ENSCCRG00015005481.1"/>
</dbReference>
<dbReference type="Proteomes" id="UP000694700">
    <property type="component" value="Unplaced"/>
</dbReference>
<proteinExistence type="predicted"/>
<organism evidence="2 3">
    <name type="scientific">Cyprinus carpio</name>
    <name type="common">Common carp</name>
    <dbReference type="NCBI Taxonomy" id="7962"/>
    <lineage>
        <taxon>Eukaryota</taxon>
        <taxon>Metazoa</taxon>
        <taxon>Chordata</taxon>
        <taxon>Craniata</taxon>
        <taxon>Vertebrata</taxon>
        <taxon>Euteleostomi</taxon>
        <taxon>Actinopterygii</taxon>
        <taxon>Neopterygii</taxon>
        <taxon>Teleostei</taxon>
        <taxon>Ostariophysi</taxon>
        <taxon>Cypriniformes</taxon>
        <taxon>Cyprinidae</taxon>
        <taxon>Cyprininae</taxon>
        <taxon>Cyprinus</taxon>
    </lineage>
</organism>
<feature type="transmembrane region" description="Helical" evidence="1">
    <location>
        <begin position="107"/>
        <end position="125"/>
    </location>
</feature>
<sequence length="126" mass="14443">MLGLGTLLPWNFFMTATMVSTLRIASNILSDPLSEANFSVNATEEESRSVLQAKFNNVMTLCAMVPLLVFTCLNSVLHQRSDTLTHRAAIQITVIFLLNYFKKFFFIDVNIFILINIYLKYIHYLI</sequence>